<evidence type="ECO:0000256" key="1">
    <source>
        <dbReference type="SAM" id="MobiDB-lite"/>
    </source>
</evidence>
<keyword evidence="3" id="KW-1185">Reference proteome</keyword>
<dbReference type="Proteomes" id="UP000327157">
    <property type="component" value="Chromosome 11"/>
</dbReference>
<feature type="compositionally biased region" description="Polar residues" evidence="1">
    <location>
        <begin position="79"/>
        <end position="90"/>
    </location>
</feature>
<dbReference type="AlphaFoldDB" id="A0A5N5G1X7"/>
<evidence type="ECO:0000313" key="2">
    <source>
        <dbReference type="EMBL" id="KAB2607382.1"/>
    </source>
</evidence>
<evidence type="ECO:0000313" key="3">
    <source>
        <dbReference type="Proteomes" id="UP000327157"/>
    </source>
</evidence>
<comment type="caution">
    <text evidence="2">The sequence shown here is derived from an EMBL/GenBank/DDBJ whole genome shotgun (WGS) entry which is preliminary data.</text>
</comment>
<gene>
    <name evidence="2" type="ORF">D8674_007099</name>
</gene>
<dbReference type="EMBL" id="SMOL01000559">
    <property type="protein sequence ID" value="KAB2607382.1"/>
    <property type="molecule type" value="Genomic_DNA"/>
</dbReference>
<reference evidence="2 3" key="3">
    <citation type="submission" date="2019-11" db="EMBL/GenBank/DDBJ databases">
        <title>A de novo genome assembly of a pear dwarfing rootstock.</title>
        <authorList>
            <person name="Wang F."/>
            <person name="Wang J."/>
            <person name="Li S."/>
            <person name="Zhang Y."/>
            <person name="Fang M."/>
            <person name="Ma L."/>
            <person name="Zhao Y."/>
            <person name="Jiang S."/>
        </authorList>
    </citation>
    <scope>NUCLEOTIDE SEQUENCE [LARGE SCALE GENOMIC DNA]</scope>
    <source>
        <strain evidence="2">S2</strain>
        <tissue evidence="2">Leaf</tissue>
    </source>
</reference>
<reference evidence="2 3" key="1">
    <citation type="submission" date="2019-09" db="EMBL/GenBank/DDBJ databases">
        <authorList>
            <person name="Ou C."/>
        </authorList>
    </citation>
    <scope>NUCLEOTIDE SEQUENCE [LARGE SCALE GENOMIC DNA]</scope>
    <source>
        <strain evidence="2">S2</strain>
        <tissue evidence="2">Leaf</tissue>
    </source>
</reference>
<organism evidence="2 3">
    <name type="scientific">Pyrus ussuriensis x Pyrus communis</name>
    <dbReference type="NCBI Taxonomy" id="2448454"/>
    <lineage>
        <taxon>Eukaryota</taxon>
        <taxon>Viridiplantae</taxon>
        <taxon>Streptophyta</taxon>
        <taxon>Embryophyta</taxon>
        <taxon>Tracheophyta</taxon>
        <taxon>Spermatophyta</taxon>
        <taxon>Magnoliopsida</taxon>
        <taxon>eudicotyledons</taxon>
        <taxon>Gunneridae</taxon>
        <taxon>Pentapetalae</taxon>
        <taxon>rosids</taxon>
        <taxon>fabids</taxon>
        <taxon>Rosales</taxon>
        <taxon>Rosaceae</taxon>
        <taxon>Amygdaloideae</taxon>
        <taxon>Maleae</taxon>
        <taxon>Pyrus</taxon>
    </lineage>
</organism>
<sequence>MATTMSRRNFSRKSKLQLLEFDDGSVPVVPVNPTSTAAKKRGRKMKINLLADAVAALCGGVQHRNGTGLVVGRHDHEASTSGHQCHSTSGYVHESLRAKKRKARAMSARRQYFRLCP</sequence>
<proteinExistence type="predicted"/>
<protein>
    <submittedName>
        <fullName evidence="2">Uncharacterized protein</fullName>
    </submittedName>
</protein>
<reference evidence="3" key="2">
    <citation type="submission" date="2019-10" db="EMBL/GenBank/DDBJ databases">
        <title>A de novo genome assembly of a pear dwarfing rootstock.</title>
        <authorList>
            <person name="Wang F."/>
            <person name="Wang J."/>
            <person name="Li S."/>
            <person name="Zhang Y."/>
            <person name="Fang M."/>
            <person name="Ma L."/>
            <person name="Zhao Y."/>
            <person name="Jiang S."/>
        </authorList>
    </citation>
    <scope>NUCLEOTIDE SEQUENCE [LARGE SCALE GENOMIC DNA]</scope>
</reference>
<name>A0A5N5G1X7_9ROSA</name>
<feature type="region of interest" description="Disordered" evidence="1">
    <location>
        <begin position="74"/>
        <end position="97"/>
    </location>
</feature>
<accession>A0A5N5G1X7</accession>